<accession>A0A2U7UB02</accession>
<dbReference type="GeneID" id="36842340"/>
<feature type="region of interest" description="Disordered" evidence="1">
    <location>
        <begin position="1"/>
        <end position="42"/>
    </location>
</feature>
<protein>
    <submittedName>
        <fullName evidence="2">Uncharacterized protein</fullName>
    </submittedName>
</protein>
<organism evidence="2">
    <name type="scientific">Pandoravirus neocaledonia</name>
    <dbReference type="NCBI Taxonomy" id="2107708"/>
    <lineage>
        <taxon>Viruses</taxon>
        <taxon>Pandoravirus</taxon>
    </lineage>
</organism>
<evidence type="ECO:0000256" key="1">
    <source>
        <dbReference type="SAM" id="MobiDB-lite"/>
    </source>
</evidence>
<dbReference type="EMBL" id="MG011690">
    <property type="protein sequence ID" value="AVK75627.1"/>
    <property type="molecule type" value="Genomic_DNA"/>
</dbReference>
<reference evidence="2" key="1">
    <citation type="journal article" date="2018" name="Nat. Commun.">
        <title>Diversity and evolution of the emerging Pandoraviridae family.</title>
        <authorList>
            <person name="Legendre M."/>
            <person name="Fabre E."/>
            <person name="Poirot O."/>
            <person name="Jeudy S."/>
            <person name="Lartigue A."/>
            <person name="Alempic J.M."/>
            <person name="Beucher L."/>
            <person name="Philippe N."/>
            <person name="Bertaux L."/>
            <person name="Christo-Foroux E."/>
            <person name="Labadie K."/>
            <person name="Coute Y."/>
            <person name="Abergel C."/>
            <person name="Claverie J.M."/>
        </authorList>
    </citation>
    <scope>NUCLEOTIDE SEQUENCE [LARGE SCALE GENOMIC DNA]</scope>
    <source>
        <strain evidence="2">Neocaledonia</strain>
    </source>
</reference>
<evidence type="ECO:0000313" key="2">
    <source>
        <dbReference type="EMBL" id="AVK75627.1"/>
    </source>
</evidence>
<feature type="compositionally biased region" description="Polar residues" evidence="1">
    <location>
        <begin position="296"/>
        <end position="310"/>
    </location>
</feature>
<name>A0A2U7UB02_9VIRU</name>
<dbReference type="RefSeq" id="YP_009481630.1">
    <property type="nucleotide sequence ID" value="NC_037666.1"/>
</dbReference>
<feature type="compositionally biased region" description="Basic and acidic residues" evidence="1">
    <location>
        <begin position="24"/>
        <end position="34"/>
    </location>
</feature>
<dbReference type="KEGG" id="vg:36842340"/>
<feature type="region of interest" description="Disordered" evidence="1">
    <location>
        <begin position="288"/>
        <end position="310"/>
    </location>
</feature>
<gene>
    <name evidence="2" type="ORF">pneo_cds_20</name>
</gene>
<proteinExistence type="predicted"/>
<dbReference type="Proteomes" id="UP000249287">
    <property type="component" value="Segment"/>
</dbReference>
<feature type="region of interest" description="Disordered" evidence="1">
    <location>
        <begin position="62"/>
        <end position="91"/>
    </location>
</feature>
<sequence>MPRPTLPACGRKKRGGATRPTPETPKKNLKEKEKRKGHTRAHSIRCASPLLCPFLAARTGAHTHDEAKRKKRQRKMEKGQTHDTTGSGHAGQCAWSAQFEAVVGPERPYVPRAWLMADIARVAAEAGMPPHACAVAAIRVRGEPDQARAPGWPFVDRRVTLVLFADRPGVGSAPKATTTARAMGRLGWRRVSWTDDQASAWARAMGTDAHGVMAGGDYDEAVWASPMAAYMIAVRDHAKLGRPRPARPAALGAAPHGRMVIAGWLGPSALADSAEGLALHLGTWPSSAAAAHDGKQSGSDRASQCHLSKE</sequence>